<evidence type="ECO:0000313" key="2">
    <source>
        <dbReference type="Proteomes" id="UP000017836"/>
    </source>
</evidence>
<accession>W1NJS2</accession>
<dbReference type="Proteomes" id="UP000017836">
    <property type="component" value="Unassembled WGS sequence"/>
</dbReference>
<organism evidence="1 2">
    <name type="scientific">Amborella trichopoda</name>
    <dbReference type="NCBI Taxonomy" id="13333"/>
    <lineage>
        <taxon>Eukaryota</taxon>
        <taxon>Viridiplantae</taxon>
        <taxon>Streptophyta</taxon>
        <taxon>Embryophyta</taxon>
        <taxon>Tracheophyta</taxon>
        <taxon>Spermatophyta</taxon>
        <taxon>Magnoliopsida</taxon>
        <taxon>Amborellales</taxon>
        <taxon>Amborellaceae</taxon>
        <taxon>Amborella</taxon>
    </lineage>
</organism>
<reference evidence="2" key="1">
    <citation type="journal article" date="2013" name="Science">
        <title>The Amborella genome and the evolution of flowering plants.</title>
        <authorList>
            <consortium name="Amborella Genome Project"/>
        </authorList>
    </citation>
    <scope>NUCLEOTIDE SEQUENCE [LARGE SCALE GENOMIC DNA]</scope>
</reference>
<dbReference type="Gramene" id="ERM95484">
    <property type="protein sequence ID" value="ERM95484"/>
    <property type="gene ID" value="AMTR_s00008p00267160"/>
</dbReference>
<name>W1NJS2_AMBTC</name>
<protein>
    <submittedName>
        <fullName evidence="1">Uncharacterized protein</fullName>
    </submittedName>
</protein>
<dbReference type="AlphaFoldDB" id="W1NJS2"/>
<dbReference type="HOGENOM" id="CLU_2561328_0_0_1"/>
<keyword evidence="2" id="KW-1185">Reference proteome</keyword>
<evidence type="ECO:0000313" key="1">
    <source>
        <dbReference type="EMBL" id="ERM95484.1"/>
    </source>
</evidence>
<gene>
    <name evidence="1" type="ORF">AMTR_s00008p00267160</name>
</gene>
<dbReference type="EMBL" id="KI397486">
    <property type="protein sequence ID" value="ERM95484.1"/>
    <property type="molecule type" value="Genomic_DNA"/>
</dbReference>
<sequence>MPPVSSCIVSSTHPAVHASTVSGMEREEIPYLGVPPSVSMAIPDSKLTIPVEVVRRQFQELERLGFEMATVDDLENTVAKAA</sequence>
<proteinExistence type="predicted"/>